<dbReference type="RefSeq" id="WP_324178576.1">
    <property type="nucleotide sequence ID" value="NZ_BAABAW010000003.1"/>
</dbReference>
<dbReference type="EMBL" id="JAYKLX010000002">
    <property type="protein sequence ID" value="MEB3344534.1"/>
    <property type="molecule type" value="Genomic_DNA"/>
</dbReference>
<feature type="signal peptide" evidence="1">
    <location>
        <begin position="1"/>
        <end position="18"/>
    </location>
</feature>
<keyword evidence="3" id="KW-1185">Reference proteome</keyword>
<proteinExistence type="predicted"/>
<dbReference type="Proteomes" id="UP001327027">
    <property type="component" value="Unassembled WGS sequence"/>
</dbReference>
<evidence type="ECO:0000313" key="3">
    <source>
        <dbReference type="Proteomes" id="UP001327027"/>
    </source>
</evidence>
<sequence>MRTITLIFSLFLSIITIAKTDNPLTVEQEGLTIEVVNFEEGDKLKLFEVETGDHILSKSYARIDLSQLPVGSYLLENNQGKSVVIDRLEEELKIDGAIMVTNEDFVVADADKSSLGEVVNVNEEVAQLYANAHRNLLSIQREEDLITVLDFEEGDKIKLFEVVDTIHVLSKTTNVVDLSLLPAGQYLLENNKGYSVVIEKFENVEQEENSLATM</sequence>
<organism evidence="2 3">
    <name type="scientific">Aquimarina gracilis</name>
    <dbReference type="NCBI Taxonomy" id="874422"/>
    <lineage>
        <taxon>Bacteria</taxon>
        <taxon>Pseudomonadati</taxon>
        <taxon>Bacteroidota</taxon>
        <taxon>Flavobacteriia</taxon>
        <taxon>Flavobacteriales</taxon>
        <taxon>Flavobacteriaceae</taxon>
        <taxon>Aquimarina</taxon>
    </lineage>
</organism>
<reference evidence="2 3" key="1">
    <citation type="journal article" date="2013" name="Int. J. Syst. Evol. Microbiol.">
        <title>Aquimarina gracilis sp. nov., isolated from the gut microflora of a mussel, Mytilus coruscus, and emended description of Aquimarina spongiae.</title>
        <authorList>
            <person name="Park S.C."/>
            <person name="Choe H.N."/>
            <person name="Baik K.S."/>
            <person name="Seong C.N."/>
        </authorList>
    </citation>
    <scope>NUCLEOTIDE SEQUENCE [LARGE SCALE GENOMIC DNA]</scope>
    <source>
        <strain evidence="2 3">PSC32</strain>
    </source>
</reference>
<evidence type="ECO:0000313" key="2">
    <source>
        <dbReference type="EMBL" id="MEB3344534.1"/>
    </source>
</evidence>
<gene>
    <name evidence="2" type="ORF">U6A24_03625</name>
</gene>
<protein>
    <submittedName>
        <fullName evidence="2">Uncharacterized protein</fullName>
    </submittedName>
</protein>
<name>A0ABU5ZR36_9FLAO</name>
<evidence type="ECO:0000256" key="1">
    <source>
        <dbReference type="SAM" id="SignalP"/>
    </source>
</evidence>
<accession>A0ABU5ZR36</accession>
<feature type="chain" id="PRO_5045372671" evidence="1">
    <location>
        <begin position="19"/>
        <end position="214"/>
    </location>
</feature>
<keyword evidence="1" id="KW-0732">Signal</keyword>
<comment type="caution">
    <text evidence="2">The sequence shown here is derived from an EMBL/GenBank/DDBJ whole genome shotgun (WGS) entry which is preliminary data.</text>
</comment>